<proteinExistence type="predicted"/>
<dbReference type="Proteomes" id="UP000007755">
    <property type="component" value="Unassembled WGS sequence"/>
</dbReference>
<evidence type="ECO:0000313" key="3">
    <source>
        <dbReference type="Proteomes" id="UP000007755"/>
    </source>
</evidence>
<name>F4WXU5_ACREC</name>
<protein>
    <submittedName>
        <fullName evidence="2">Uncharacterized protein</fullName>
    </submittedName>
</protein>
<evidence type="ECO:0000256" key="1">
    <source>
        <dbReference type="SAM" id="MobiDB-lite"/>
    </source>
</evidence>
<dbReference type="InParanoid" id="F4WXU5"/>
<dbReference type="AlphaFoldDB" id="F4WXU5"/>
<feature type="region of interest" description="Disordered" evidence="1">
    <location>
        <begin position="1"/>
        <end position="22"/>
    </location>
</feature>
<feature type="region of interest" description="Disordered" evidence="1">
    <location>
        <begin position="34"/>
        <end position="64"/>
    </location>
</feature>
<accession>F4WXU5</accession>
<evidence type="ECO:0000313" key="2">
    <source>
        <dbReference type="EMBL" id="EGI61023.1"/>
    </source>
</evidence>
<sequence length="81" mass="9291">MKRVNSARPFYRGSPLSKQGTPSLTQLQDLMHVPPEHLFDPPRVPPSSRFLGRLPSGKRARTKYKQEEDNIFEVTKRAEDA</sequence>
<reference evidence="2" key="1">
    <citation type="submission" date="2011-02" db="EMBL/GenBank/DDBJ databases">
        <title>The genome of the leaf-cutting ant Acromyrmex echinatior suggests key adaptations to social evolution and fungus farming.</title>
        <authorList>
            <person name="Nygaard S."/>
            <person name="Zhang G."/>
        </authorList>
    </citation>
    <scope>NUCLEOTIDE SEQUENCE</scope>
</reference>
<organism evidence="3">
    <name type="scientific">Acromyrmex echinatior</name>
    <name type="common">Panamanian leafcutter ant</name>
    <name type="synonym">Acromyrmex octospinosus echinatior</name>
    <dbReference type="NCBI Taxonomy" id="103372"/>
    <lineage>
        <taxon>Eukaryota</taxon>
        <taxon>Metazoa</taxon>
        <taxon>Ecdysozoa</taxon>
        <taxon>Arthropoda</taxon>
        <taxon>Hexapoda</taxon>
        <taxon>Insecta</taxon>
        <taxon>Pterygota</taxon>
        <taxon>Neoptera</taxon>
        <taxon>Endopterygota</taxon>
        <taxon>Hymenoptera</taxon>
        <taxon>Apocrita</taxon>
        <taxon>Aculeata</taxon>
        <taxon>Formicoidea</taxon>
        <taxon>Formicidae</taxon>
        <taxon>Myrmicinae</taxon>
        <taxon>Acromyrmex</taxon>
    </lineage>
</organism>
<gene>
    <name evidence="2" type="ORF">G5I_10785</name>
</gene>
<dbReference type="EMBL" id="GL888427">
    <property type="protein sequence ID" value="EGI61023.1"/>
    <property type="molecule type" value="Genomic_DNA"/>
</dbReference>
<keyword evidence="3" id="KW-1185">Reference proteome</keyword>